<evidence type="ECO:0000313" key="1">
    <source>
        <dbReference type="EMBL" id="GGH36704.1"/>
    </source>
</evidence>
<proteinExistence type="predicted"/>
<evidence type="ECO:0000313" key="2">
    <source>
        <dbReference type="Proteomes" id="UP000600214"/>
    </source>
</evidence>
<organism evidence="1 2">
    <name type="scientific">Dyadobacter endophyticus</name>
    <dbReference type="NCBI Taxonomy" id="1749036"/>
    <lineage>
        <taxon>Bacteria</taxon>
        <taxon>Pseudomonadati</taxon>
        <taxon>Bacteroidota</taxon>
        <taxon>Cytophagia</taxon>
        <taxon>Cytophagales</taxon>
        <taxon>Spirosomataceae</taxon>
        <taxon>Dyadobacter</taxon>
    </lineage>
</organism>
<name>A0ABQ1YSE0_9BACT</name>
<gene>
    <name evidence="1" type="ORF">GCM10007423_29170</name>
</gene>
<accession>A0ABQ1YSE0</accession>
<sequence>MMNIFQPLISVRNYAFKISFMLLGMLSCAQVLNKPKGDIFRYIDIGSNYRLLLGDKIEKHLAILEPVDGGYKLPGEGYGDASSILIHASREGKIERFEFLYDSGISRQSKIDDYRSLFGAPLVKDGVSFWRDKMTELQVTNL</sequence>
<keyword evidence="2" id="KW-1185">Reference proteome</keyword>
<dbReference type="EMBL" id="BMIA01000002">
    <property type="protein sequence ID" value="GGH36704.1"/>
    <property type="molecule type" value="Genomic_DNA"/>
</dbReference>
<reference evidence="2" key="1">
    <citation type="journal article" date="2019" name="Int. J. Syst. Evol. Microbiol.">
        <title>The Global Catalogue of Microorganisms (GCM) 10K type strain sequencing project: providing services to taxonomists for standard genome sequencing and annotation.</title>
        <authorList>
            <consortium name="The Broad Institute Genomics Platform"/>
            <consortium name="The Broad Institute Genome Sequencing Center for Infectious Disease"/>
            <person name="Wu L."/>
            <person name="Ma J."/>
        </authorList>
    </citation>
    <scope>NUCLEOTIDE SEQUENCE [LARGE SCALE GENOMIC DNA]</scope>
    <source>
        <strain evidence="2">CGMCC 1.15288</strain>
    </source>
</reference>
<protein>
    <submittedName>
        <fullName evidence="1">Uncharacterized protein</fullName>
    </submittedName>
</protein>
<dbReference type="RefSeq" id="WP_188933297.1">
    <property type="nucleotide sequence ID" value="NZ_BMIA01000002.1"/>
</dbReference>
<comment type="caution">
    <text evidence="1">The sequence shown here is derived from an EMBL/GenBank/DDBJ whole genome shotgun (WGS) entry which is preliminary data.</text>
</comment>
<dbReference type="Proteomes" id="UP000600214">
    <property type="component" value="Unassembled WGS sequence"/>
</dbReference>